<sequence>MLLAASSDPSRLTGLAGWVVDTIELLGPWGVGLLVALETVFPPIPSEVVLPVSGFLAGQGRMSVVAAVVGATAGSLLGAGALYAIGARLGVDRLHRVIDRAPLVDHEDLDRARSWFDRHGSTAVLTGRFVPVVRSLVSVPAGVERMPVARFLLLTGLGSAVYNGVLVGAGYLLGGRWTDVGRYSDLVNAVLIGGLVALVGWFVVKRLRSRRHAPAGRGSGRPSTGG</sequence>
<evidence type="ECO:0000256" key="7">
    <source>
        <dbReference type="SAM" id="Phobius"/>
    </source>
</evidence>
<dbReference type="PANTHER" id="PTHR42709:SF6">
    <property type="entry name" value="UNDECAPRENYL PHOSPHATE TRANSPORTER A"/>
    <property type="match status" value="1"/>
</dbReference>
<comment type="similarity">
    <text evidence="2">Belongs to the DedA family.</text>
</comment>
<feature type="transmembrane region" description="Helical" evidence="7">
    <location>
        <begin position="186"/>
        <end position="204"/>
    </location>
</feature>
<evidence type="ECO:0000256" key="1">
    <source>
        <dbReference type="ARBA" id="ARBA00004651"/>
    </source>
</evidence>
<comment type="caution">
    <text evidence="9">The sequence shown here is derived from an EMBL/GenBank/DDBJ whole genome shotgun (WGS) entry which is preliminary data.</text>
</comment>
<dbReference type="PANTHER" id="PTHR42709">
    <property type="entry name" value="ALKALINE PHOSPHATASE LIKE PROTEIN"/>
    <property type="match status" value="1"/>
</dbReference>
<keyword evidence="10" id="KW-1185">Reference proteome</keyword>
<evidence type="ECO:0000256" key="3">
    <source>
        <dbReference type="ARBA" id="ARBA00022475"/>
    </source>
</evidence>
<evidence type="ECO:0000259" key="8">
    <source>
        <dbReference type="Pfam" id="PF09335"/>
    </source>
</evidence>
<dbReference type="Proteomes" id="UP000029839">
    <property type="component" value="Unassembled WGS sequence"/>
</dbReference>
<comment type="subcellular location">
    <subcellularLocation>
        <location evidence="1">Cell membrane</location>
        <topology evidence="1">Multi-pass membrane protein</topology>
    </subcellularLocation>
</comment>
<gene>
    <name evidence="9" type="ORF">N868_13410</name>
</gene>
<reference evidence="9 10" key="1">
    <citation type="submission" date="2013-08" db="EMBL/GenBank/DDBJ databases">
        <title>Genome sequencing of Cellulomonas carbonis T26.</title>
        <authorList>
            <person name="Chen F."/>
            <person name="Li Y."/>
            <person name="Wang G."/>
        </authorList>
    </citation>
    <scope>NUCLEOTIDE SEQUENCE [LARGE SCALE GENOMIC DNA]</scope>
    <source>
        <strain evidence="9 10">T26</strain>
    </source>
</reference>
<name>A0A0A0BS92_9CELL</name>
<protein>
    <submittedName>
        <fullName evidence="9">Alanine dehydrogenase</fullName>
    </submittedName>
</protein>
<feature type="transmembrane region" description="Helical" evidence="7">
    <location>
        <begin position="64"/>
        <end position="86"/>
    </location>
</feature>
<evidence type="ECO:0000256" key="2">
    <source>
        <dbReference type="ARBA" id="ARBA00010792"/>
    </source>
</evidence>
<feature type="domain" description="VTT" evidence="8">
    <location>
        <begin position="44"/>
        <end position="171"/>
    </location>
</feature>
<keyword evidence="5 7" id="KW-1133">Transmembrane helix</keyword>
<dbReference type="AlphaFoldDB" id="A0A0A0BS92"/>
<evidence type="ECO:0000256" key="6">
    <source>
        <dbReference type="ARBA" id="ARBA00023136"/>
    </source>
</evidence>
<dbReference type="OrthoDB" id="9813426at2"/>
<dbReference type="RefSeq" id="WP_043606827.1">
    <property type="nucleotide sequence ID" value="NZ_AXCY01000046.1"/>
</dbReference>
<keyword evidence="6 7" id="KW-0472">Membrane</keyword>
<dbReference type="InterPro" id="IPR032816">
    <property type="entry name" value="VTT_dom"/>
</dbReference>
<accession>A0A0A0BS92</accession>
<keyword evidence="3" id="KW-1003">Cell membrane</keyword>
<dbReference type="InterPro" id="IPR051311">
    <property type="entry name" value="DedA_domain"/>
</dbReference>
<evidence type="ECO:0000313" key="9">
    <source>
        <dbReference type="EMBL" id="KGM10542.1"/>
    </source>
</evidence>
<evidence type="ECO:0000256" key="4">
    <source>
        <dbReference type="ARBA" id="ARBA00022692"/>
    </source>
</evidence>
<dbReference type="Pfam" id="PF09335">
    <property type="entry name" value="VTT_dom"/>
    <property type="match status" value="1"/>
</dbReference>
<evidence type="ECO:0000313" key="10">
    <source>
        <dbReference type="Proteomes" id="UP000029839"/>
    </source>
</evidence>
<organism evidence="9 10">
    <name type="scientific">Cellulomonas carbonis T26</name>
    <dbReference type="NCBI Taxonomy" id="947969"/>
    <lineage>
        <taxon>Bacteria</taxon>
        <taxon>Bacillati</taxon>
        <taxon>Actinomycetota</taxon>
        <taxon>Actinomycetes</taxon>
        <taxon>Micrococcales</taxon>
        <taxon>Cellulomonadaceae</taxon>
        <taxon>Cellulomonas</taxon>
    </lineage>
</organism>
<reference evidence="9 10" key="2">
    <citation type="journal article" date="2015" name="Stand. Genomic Sci.">
        <title>Draft genome sequence of Cellulomonas carbonis T26(T) and comparative analysis of six Cellulomonas genomes.</title>
        <authorList>
            <person name="Zhuang W."/>
            <person name="Zhang S."/>
            <person name="Xia X."/>
            <person name="Wang G."/>
        </authorList>
    </citation>
    <scope>NUCLEOTIDE SEQUENCE [LARGE SCALE GENOMIC DNA]</scope>
    <source>
        <strain evidence="9 10">T26</strain>
    </source>
</reference>
<evidence type="ECO:0000256" key="5">
    <source>
        <dbReference type="ARBA" id="ARBA00022989"/>
    </source>
</evidence>
<dbReference type="GO" id="GO:0005886">
    <property type="term" value="C:plasma membrane"/>
    <property type="evidence" value="ECO:0007669"/>
    <property type="project" value="UniProtKB-SubCell"/>
</dbReference>
<proteinExistence type="inferred from homology"/>
<dbReference type="EMBL" id="AXCY01000046">
    <property type="protein sequence ID" value="KGM10542.1"/>
    <property type="molecule type" value="Genomic_DNA"/>
</dbReference>
<feature type="transmembrane region" description="Helical" evidence="7">
    <location>
        <begin position="151"/>
        <end position="174"/>
    </location>
</feature>
<keyword evidence="4 7" id="KW-0812">Transmembrane</keyword>